<protein>
    <submittedName>
        <fullName evidence="8">COQ9 family protein</fullName>
    </submittedName>
</protein>
<keyword evidence="5" id="KW-0446">Lipid-binding</keyword>
<dbReference type="Proteomes" id="UP001198830">
    <property type="component" value="Unassembled WGS sequence"/>
</dbReference>
<accession>A0ABS8H6S6</accession>
<sequence>MSETQDLTLDEIRALLAPALPRHAAFDGWRPQAVAMAAQEKGVDVDIAQLAFADGAMGMIDAWFASIDAAMLDALPAEGLSALSIRRRIIALVEARLALLASDRDALRRALAILAMPTHVVQAGKLGWRAADAMWRAAGDSTTDLNHYSKRMTLSAVYASTLLVFVNDDSADHADSRAFLARRVEDVMRFEKTKAKFRNAGGGERLSLARFVGRLRYPAI</sequence>
<organism evidence="8 9">
    <name type="scientific">Sphingobium soli</name>
    <dbReference type="NCBI Taxonomy" id="1591116"/>
    <lineage>
        <taxon>Bacteria</taxon>
        <taxon>Pseudomonadati</taxon>
        <taxon>Pseudomonadota</taxon>
        <taxon>Alphaproteobacteria</taxon>
        <taxon>Sphingomonadales</taxon>
        <taxon>Sphingomonadaceae</taxon>
        <taxon>Sphingobium</taxon>
    </lineage>
</organism>
<evidence type="ECO:0000256" key="4">
    <source>
        <dbReference type="ARBA" id="ARBA00022946"/>
    </source>
</evidence>
<feature type="domain" description="COQ9 C-terminal" evidence="7">
    <location>
        <begin position="122"/>
        <end position="191"/>
    </location>
</feature>
<evidence type="ECO:0000313" key="8">
    <source>
        <dbReference type="EMBL" id="MCC4234240.1"/>
    </source>
</evidence>
<name>A0ABS8H6S6_9SPHN</name>
<proteinExistence type="inferred from homology"/>
<evidence type="ECO:0000313" key="9">
    <source>
        <dbReference type="Proteomes" id="UP001198830"/>
    </source>
</evidence>
<evidence type="ECO:0000256" key="6">
    <source>
        <dbReference type="ARBA" id="ARBA00058104"/>
    </source>
</evidence>
<dbReference type="NCBIfam" id="TIGR02396">
    <property type="entry name" value="diverge_rpsU"/>
    <property type="match status" value="1"/>
</dbReference>
<dbReference type="EMBL" id="JAJGNP010000017">
    <property type="protein sequence ID" value="MCC4234240.1"/>
    <property type="molecule type" value="Genomic_DNA"/>
</dbReference>
<evidence type="ECO:0000256" key="1">
    <source>
        <dbReference type="ARBA" id="ARBA00004749"/>
    </source>
</evidence>
<evidence type="ECO:0000259" key="7">
    <source>
        <dbReference type="Pfam" id="PF08511"/>
    </source>
</evidence>
<comment type="function">
    <text evidence="6">Membrane-associated protein that warps the membrane surface to access and bind aromatic isoprenes with high specificity, including ubiquinone (CoQ) isoprene intermediates and presents them directly to COQ7, therefore facilitating the COQ7-mediated hydroxylase step. Participates in the biosynthesis of coenzyme Q, also named ubiquinone, an essential lipid-soluble electron transporter for aerobic cellular respiration.</text>
</comment>
<reference evidence="8 9" key="1">
    <citation type="submission" date="2021-10" db="EMBL/GenBank/DDBJ databases">
        <title>The diversity and Nitrogen Metabolism of Culturable Nitrate-Utilizing Bacteria Within the Oxygen Minimum Zone of the Changjiang (Yangtze River)Estuary.</title>
        <authorList>
            <person name="Zhang D."/>
            <person name="Zheng J."/>
            <person name="Liu S."/>
            <person name="He W."/>
        </authorList>
    </citation>
    <scope>NUCLEOTIDE SEQUENCE [LARGE SCALE GENOMIC DNA]</scope>
    <source>
        <strain evidence="8 9">FXH275-2</strain>
    </source>
</reference>
<dbReference type="InterPro" id="IPR013718">
    <property type="entry name" value="COQ9_C"/>
</dbReference>
<dbReference type="RefSeq" id="WP_228227848.1">
    <property type="nucleotide sequence ID" value="NZ_JAJGNP010000017.1"/>
</dbReference>
<gene>
    <name evidence="8" type="ORF">LL253_16305</name>
</gene>
<evidence type="ECO:0000256" key="5">
    <source>
        <dbReference type="ARBA" id="ARBA00023121"/>
    </source>
</evidence>
<dbReference type="Gene3D" id="1.10.357.10">
    <property type="entry name" value="Tetracycline Repressor, domain 2"/>
    <property type="match status" value="1"/>
</dbReference>
<dbReference type="InterPro" id="IPR012762">
    <property type="entry name" value="Ubiq_biosynth_COQ9"/>
</dbReference>
<comment type="pathway">
    <text evidence="1">Cofactor biosynthesis; ubiquinone biosynthesis.</text>
</comment>
<keyword evidence="9" id="KW-1185">Reference proteome</keyword>
<evidence type="ECO:0000256" key="3">
    <source>
        <dbReference type="ARBA" id="ARBA00022688"/>
    </source>
</evidence>
<dbReference type="PANTHER" id="PTHR21427:SF19">
    <property type="entry name" value="UBIQUINONE BIOSYNTHESIS PROTEIN COQ9, MITOCHONDRIAL"/>
    <property type="match status" value="1"/>
</dbReference>
<dbReference type="PANTHER" id="PTHR21427">
    <property type="entry name" value="UBIQUINONE BIOSYNTHESIS PROTEIN COQ9, MITOCHONDRIAL"/>
    <property type="match status" value="1"/>
</dbReference>
<comment type="caution">
    <text evidence="8">The sequence shown here is derived from an EMBL/GenBank/DDBJ whole genome shotgun (WGS) entry which is preliminary data.</text>
</comment>
<evidence type="ECO:0000256" key="2">
    <source>
        <dbReference type="ARBA" id="ARBA00010766"/>
    </source>
</evidence>
<keyword evidence="3" id="KW-0831">Ubiquinone biosynthesis</keyword>
<dbReference type="Pfam" id="PF08511">
    <property type="entry name" value="COQ9"/>
    <property type="match status" value="1"/>
</dbReference>
<comment type="similarity">
    <text evidence="2">Belongs to the COQ9 family.</text>
</comment>
<keyword evidence="4" id="KW-0809">Transit peptide</keyword>